<keyword evidence="2" id="KW-1185">Reference proteome</keyword>
<protein>
    <submittedName>
        <fullName evidence="1">Uncharacterized protein</fullName>
    </submittedName>
</protein>
<dbReference type="RefSeq" id="WP_394838364.1">
    <property type="nucleotide sequence ID" value="NZ_CP089929.1"/>
</dbReference>
<organism evidence="1 2">
    <name type="scientific">Pendulispora rubella</name>
    <dbReference type="NCBI Taxonomy" id="2741070"/>
    <lineage>
        <taxon>Bacteria</taxon>
        <taxon>Pseudomonadati</taxon>
        <taxon>Myxococcota</taxon>
        <taxon>Myxococcia</taxon>
        <taxon>Myxococcales</taxon>
        <taxon>Sorangiineae</taxon>
        <taxon>Pendulisporaceae</taxon>
        <taxon>Pendulispora</taxon>
    </lineage>
</organism>
<accession>A0ABZ2LCN9</accession>
<evidence type="ECO:0000313" key="2">
    <source>
        <dbReference type="Proteomes" id="UP001374803"/>
    </source>
</evidence>
<name>A0ABZ2LCN9_9BACT</name>
<dbReference type="Proteomes" id="UP001374803">
    <property type="component" value="Chromosome"/>
</dbReference>
<gene>
    <name evidence="1" type="ORF">LVJ94_15800</name>
</gene>
<proteinExistence type="predicted"/>
<evidence type="ECO:0000313" key="1">
    <source>
        <dbReference type="EMBL" id="WXB08693.1"/>
    </source>
</evidence>
<reference evidence="1" key="1">
    <citation type="submission" date="2021-12" db="EMBL/GenBank/DDBJ databases">
        <title>Discovery of the Pendulisporaceae a myxobacterial family with distinct sporulation behavior and unique specialized metabolism.</title>
        <authorList>
            <person name="Garcia R."/>
            <person name="Popoff A."/>
            <person name="Bader C.D."/>
            <person name="Loehr J."/>
            <person name="Walesch S."/>
            <person name="Walt C."/>
            <person name="Boldt J."/>
            <person name="Bunk B."/>
            <person name="Haeckl F.J.F.P.J."/>
            <person name="Gunesch A.P."/>
            <person name="Birkelbach J."/>
            <person name="Nuebel U."/>
            <person name="Pietschmann T."/>
            <person name="Bach T."/>
            <person name="Mueller R."/>
        </authorList>
    </citation>
    <scope>NUCLEOTIDE SEQUENCE</scope>
    <source>
        <strain evidence="1">MSr11367</strain>
    </source>
</reference>
<sequence length="79" mass="8803">MIPFVVPAAWHEEKAQLFRKMGATSFRNDTGPEGELPSSLLLQAVEMMDKANGKQIKNDDGFGMGVILPRVWVYTMAFS</sequence>
<dbReference type="EMBL" id="CP089983">
    <property type="protein sequence ID" value="WXB08693.1"/>
    <property type="molecule type" value="Genomic_DNA"/>
</dbReference>